<dbReference type="EMBL" id="DS231727">
    <property type="protein sequence ID" value="KNB18638.1"/>
    <property type="molecule type" value="Genomic_DNA"/>
</dbReference>
<dbReference type="GeneID" id="28963022"/>
<protein>
    <submittedName>
        <fullName evidence="2">Uncharacterized protein</fullName>
    </submittedName>
</protein>
<dbReference type="EMBL" id="DS231728">
    <property type="protein sequence ID" value="KNB18852.1"/>
    <property type="molecule type" value="Genomic_DNA"/>
</dbReference>
<gene>
    <name evidence="1" type="ORF">FOXG_19453</name>
    <name evidence="2" type="ORF">FOXG_22316</name>
    <name evidence="3" type="ORF">FOXG_22399</name>
</gene>
<reference evidence="2" key="1">
    <citation type="submission" date="2007-04" db="EMBL/GenBank/DDBJ databases">
        <authorList>
            <consortium name="The Broad Institute Genome Sequencing Platform"/>
            <person name="Birren B."/>
            <person name="Lander E."/>
            <person name="Galagan J."/>
            <person name="Nusbaum C."/>
            <person name="Devon K."/>
            <person name="Ma L.-J."/>
            <person name="Jaffe D."/>
            <person name="Butler J."/>
            <person name="Alvarez P."/>
            <person name="Gnerre S."/>
            <person name="Grabherr M."/>
            <person name="Kleber M."/>
            <person name="Mauceli E."/>
            <person name="Brockman W."/>
            <person name="MacCallum I.A."/>
            <person name="Young S."/>
            <person name="LaButti K."/>
            <person name="DeCaprio D."/>
            <person name="Crawford M."/>
            <person name="Koehrsen M."/>
            <person name="Engels R."/>
            <person name="Montgomery P."/>
            <person name="Pearson M."/>
            <person name="Howarth C."/>
            <person name="Larson L."/>
            <person name="White J."/>
            <person name="O'Leary S."/>
            <person name="Kodira C."/>
            <person name="Zeng Q."/>
            <person name="Yandava C."/>
            <person name="Alvarado L."/>
            <person name="Kistler C."/>
            <person name="Shim W.-B."/>
            <person name="Kang S."/>
            <person name="Woloshuk C."/>
        </authorList>
    </citation>
    <scope>NUCLEOTIDE SEQUENCE</scope>
    <source>
        <strain evidence="2">4287</strain>
    </source>
</reference>
<dbReference type="KEGG" id="fox:FOXG_22316"/>
<reference evidence="2" key="2">
    <citation type="journal article" date="2010" name="Nature">
        <title>Comparative genomics reveals mobile pathogenicity chromosomes in Fusarium.</title>
        <authorList>
            <person name="Ma L.J."/>
            <person name="van der Does H.C."/>
            <person name="Borkovich K.A."/>
            <person name="Coleman J.J."/>
            <person name="Daboussi M.J."/>
            <person name="Di Pietro A."/>
            <person name="Dufresne M."/>
            <person name="Freitag M."/>
            <person name="Grabherr M."/>
            <person name="Henrissat B."/>
            <person name="Houterman P.M."/>
            <person name="Kang S."/>
            <person name="Shim W.B."/>
            <person name="Woloshuk C."/>
            <person name="Xie X."/>
            <person name="Xu J.R."/>
            <person name="Antoniw J."/>
            <person name="Baker S.E."/>
            <person name="Bluhm B.H."/>
            <person name="Breakspear A."/>
            <person name="Brown D.W."/>
            <person name="Butchko R.A."/>
            <person name="Chapman S."/>
            <person name="Coulson R."/>
            <person name="Coutinho P.M."/>
            <person name="Danchin E.G."/>
            <person name="Diener A."/>
            <person name="Gale L.R."/>
            <person name="Gardiner D.M."/>
            <person name="Goff S."/>
            <person name="Hammond-Kosack K.E."/>
            <person name="Hilburn K."/>
            <person name="Hua-Van A."/>
            <person name="Jonkers W."/>
            <person name="Kazan K."/>
            <person name="Kodira C.D."/>
            <person name="Koehrsen M."/>
            <person name="Kumar L."/>
            <person name="Lee Y.H."/>
            <person name="Li L."/>
            <person name="Manners J.M."/>
            <person name="Miranda-Saavedra D."/>
            <person name="Mukherjee M."/>
            <person name="Park G."/>
            <person name="Park J."/>
            <person name="Park S.Y."/>
            <person name="Proctor R.H."/>
            <person name="Regev A."/>
            <person name="Ruiz-Roldan M.C."/>
            <person name="Sain D."/>
            <person name="Sakthikumar S."/>
            <person name="Sykes S."/>
            <person name="Schwartz D.C."/>
            <person name="Turgeon B.G."/>
            <person name="Wapinski I."/>
            <person name="Yoder O."/>
            <person name="Young S."/>
            <person name="Zeng Q."/>
            <person name="Zhou S."/>
            <person name="Galagan J."/>
            <person name="Cuomo C.A."/>
            <person name="Kistler H.C."/>
            <person name="Rep M."/>
        </authorList>
    </citation>
    <scope>NUCLEOTIDE SEQUENCE [LARGE SCALE GENOMIC DNA]</scope>
    <source>
        <strain evidence="2">4287</strain>
    </source>
</reference>
<evidence type="ECO:0000313" key="3">
    <source>
        <dbReference type="EMBL" id="KNB18852.1"/>
    </source>
</evidence>
<accession>A0A0J9W763</accession>
<organism evidence="2 4">
    <name type="scientific">Fusarium oxysporum f. sp. lycopersici (strain 4287 / CBS 123668 / FGSC 9935 / NRRL 34936)</name>
    <name type="common">Fusarium vascular wilt of tomato</name>
    <dbReference type="NCBI Taxonomy" id="426428"/>
    <lineage>
        <taxon>Eukaryota</taxon>
        <taxon>Fungi</taxon>
        <taxon>Dikarya</taxon>
        <taxon>Ascomycota</taxon>
        <taxon>Pezizomycotina</taxon>
        <taxon>Sordariomycetes</taxon>
        <taxon>Hypocreomycetidae</taxon>
        <taxon>Hypocreales</taxon>
        <taxon>Nectriaceae</taxon>
        <taxon>Fusarium</taxon>
        <taxon>Fusarium oxysporum species complex</taxon>
    </lineage>
</organism>
<evidence type="ECO:0000313" key="4">
    <source>
        <dbReference type="Proteomes" id="UP000009097"/>
    </source>
</evidence>
<dbReference type="EMBL" id="DS231702">
    <property type="protein sequence ID" value="KNB04908.1"/>
    <property type="molecule type" value="Genomic_DNA"/>
</dbReference>
<dbReference type="KEGG" id="fox:FOXG_19453"/>
<dbReference type="AlphaFoldDB" id="A0A0J9W763"/>
<dbReference type="RefSeq" id="XP_018242953.1">
    <property type="nucleotide sequence ID" value="XM_018399667.1"/>
</dbReference>
<sequence length="69" mass="7660">MSSRLGDASPFSVPLKLPYERGARGVGTRASTNKVPQRLWRWVDHLLVLATLIKQQAKPEGSAYQGVRL</sequence>
<dbReference type="GeneID" id="28963105"/>
<dbReference type="Proteomes" id="UP000009097">
    <property type="component" value="Unassembled WGS sequence"/>
</dbReference>
<evidence type="ECO:0000313" key="1">
    <source>
        <dbReference type="EMBL" id="KNB04908.1"/>
    </source>
</evidence>
<name>A0A0J9W763_FUSO4</name>
<dbReference type="RefSeq" id="XP_018256683.1">
    <property type="nucleotide sequence ID" value="XM_018402718.1"/>
</dbReference>
<dbReference type="VEuPathDB" id="FungiDB:FOXG_19453"/>
<proteinExistence type="predicted"/>
<evidence type="ECO:0000313" key="2">
    <source>
        <dbReference type="EMBL" id="KNB18638.1"/>
    </source>
</evidence>
<dbReference type="VEuPathDB" id="FungiDB:FOXG_22399"/>
<dbReference type="KEGG" id="fox:FOXG_22399"/>
<dbReference type="VEuPathDB" id="FungiDB:FOXG_22316"/>
<dbReference type="GeneID" id="28960159"/>
<dbReference type="RefSeq" id="XP_018256897.1">
    <property type="nucleotide sequence ID" value="XM_018402807.1"/>
</dbReference>